<reference evidence="2 3" key="1">
    <citation type="submission" date="2019-05" db="EMBL/GenBank/DDBJ databases">
        <title>Mikania micrantha, genome provides insights into the molecular mechanism of rapid growth.</title>
        <authorList>
            <person name="Liu B."/>
        </authorList>
    </citation>
    <scope>NUCLEOTIDE SEQUENCE [LARGE SCALE GENOMIC DNA]</scope>
    <source>
        <strain evidence="2">NLD-2019</strain>
        <tissue evidence="2">Leaf</tissue>
    </source>
</reference>
<name>A0A5N6MZA5_9ASTR</name>
<dbReference type="EMBL" id="SZYD01000014">
    <property type="protein sequence ID" value="KAD4179789.1"/>
    <property type="molecule type" value="Genomic_DNA"/>
</dbReference>
<evidence type="ECO:0000256" key="1">
    <source>
        <dbReference type="SAM" id="MobiDB-lite"/>
    </source>
</evidence>
<sequence>MTGGGSSFKRGRQDDEPEKVGKITLSDQLRENKKRNSNYDNLPPVGETRVGQSSERDSVAAILVVVSVGGPKPTGNG</sequence>
<evidence type="ECO:0000313" key="3">
    <source>
        <dbReference type="Proteomes" id="UP000326396"/>
    </source>
</evidence>
<evidence type="ECO:0000313" key="2">
    <source>
        <dbReference type="EMBL" id="KAD4179789.1"/>
    </source>
</evidence>
<comment type="caution">
    <text evidence="2">The sequence shown here is derived from an EMBL/GenBank/DDBJ whole genome shotgun (WGS) entry which is preliminary data.</text>
</comment>
<organism evidence="2 3">
    <name type="scientific">Mikania micrantha</name>
    <name type="common">bitter vine</name>
    <dbReference type="NCBI Taxonomy" id="192012"/>
    <lineage>
        <taxon>Eukaryota</taxon>
        <taxon>Viridiplantae</taxon>
        <taxon>Streptophyta</taxon>
        <taxon>Embryophyta</taxon>
        <taxon>Tracheophyta</taxon>
        <taxon>Spermatophyta</taxon>
        <taxon>Magnoliopsida</taxon>
        <taxon>eudicotyledons</taxon>
        <taxon>Gunneridae</taxon>
        <taxon>Pentapetalae</taxon>
        <taxon>asterids</taxon>
        <taxon>campanulids</taxon>
        <taxon>Asterales</taxon>
        <taxon>Asteraceae</taxon>
        <taxon>Asteroideae</taxon>
        <taxon>Heliantheae alliance</taxon>
        <taxon>Eupatorieae</taxon>
        <taxon>Mikania</taxon>
    </lineage>
</organism>
<dbReference type="Proteomes" id="UP000326396">
    <property type="component" value="Linkage Group LG4"/>
</dbReference>
<keyword evidence="3" id="KW-1185">Reference proteome</keyword>
<feature type="compositionally biased region" description="Basic and acidic residues" evidence="1">
    <location>
        <begin position="11"/>
        <end position="21"/>
    </location>
</feature>
<protein>
    <submittedName>
        <fullName evidence="2">Uncharacterized protein</fullName>
    </submittedName>
</protein>
<gene>
    <name evidence="2" type="ORF">E3N88_28380</name>
</gene>
<proteinExistence type="predicted"/>
<accession>A0A5N6MZA5</accession>
<feature type="region of interest" description="Disordered" evidence="1">
    <location>
        <begin position="1"/>
        <end position="56"/>
    </location>
</feature>
<dbReference type="AlphaFoldDB" id="A0A5N6MZA5"/>